<dbReference type="PROSITE" id="PS51318">
    <property type="entry name" value="TAT"/>
    <property type="match status" value="1"/>
</dbReference>
<keyword evidence="11" id="KW-0479">Metal-binding</keyword>
<dbReference type="InterPro" id="IPR019546">
    <property type="entry name" value="TAT_signal_bac_arc"/>
</dbReference>
<comment type="function">
    <text evidence="1">Component of the ubiquinol-cytochrome c reductase complex (complex III or cytochrome b-c1 complex), which is a respiratory chain that generates an electrochemical potential coupled to ATP synthesis.</text>
</comment>
<keyword evidence="15" id="KW-0408">Iron</keyword>
<dbReference type="Pfam" id="PF00355">
    <property type="entry name" value="Rieske"/>
    <property type="match status" value="1"/>
</dbReference>
<dbReference type="PRINTS" id="PR00162">
    <property type="entry name" value="RIESKE"/>
</dbReference>
<evidence type="ECO:0000256" key="13">
    <source>
        <dbReference type="ARBA" id="ARBA00022982"/>
    </source>
</evidence>
<dbReference type="PROSITE" id="PS51296">
    <property type="entry name" value="RIESKE"/>
    <property type="match status" value="1"/>
</dbReference>
<evidence type="ECO:0000256" key="19">
    <source>
        <dbReference type="ARBA" id="ARBA00029351"/>
    </source>
</evidence>
<comment type="cofactor">
    <cofactor evidence="20">
        <name>[2Fe-2S] cluster</name>
        <dbReference type="ChEBI" id="CHEBI:190135"/>
    </cofactor>
    <text evidence="20">Binds 1 [2Fe-2S] cluster per subunit.</text>
</comment>
<comment type="subcellular location">
    <subcellularLocation>
        <location evidence="2">Cell membrane</location>
        <topology evidence="2">Single-pass membrane protein</topology>
    </subcellularLocation>
</comment>
<keyword evidence="24" id="KW-1185">Reference proteome</keyword>
<dbReference type="Gene3D" id="2.102.10.10">
    <property type="entry name" value="Rieske [2Fe-2S] iron-sulphur domain"/>
    <property type="match status" value="1"/>
</dbReference>
<dbReference type="NCBIfam" id="TIGR01416">
    <property type="entry name" value="Rieske_proteo"/>
    <property type="match status" value="1"/>
</dbReference>
<dbReference type="InterPro" id="IPR006317">
    <property type="entry name" value="Ubiquinol_cyt_c_Rdtase_Fe-S-su"/>
</dbReference>
<evidence type="ECO:0000256" key="3">
    <source>
        <dbReference type="ARBA" id="ARBA00010651"/>
    </source>
</evidence>
<dbReference type="EC" id="7.1.1.8" evidence="5 20"/>
<dbReference type="CDD" id="cd03470">
    <property type="entry name" value="Rieske_cytochrome_bc1"/>
    <property type="match status" value="1"/>
</dbReference>
<keyword evidence="10" id="KW-0001">2Fe-2S</keyword>
<keyword evidence="8" id="KW-1003">Cell membrane</keyword>
<comment type="catalytic activity">
    <reaction evidence="19 20">
        <text>a quinol + 2 Fe(III)-[cytochrome c](out) = a quinone + 2 Fe(II)-[cytochrome c](out) + 2 H(+)(out)</text>
        <dbReference type="Rhea" id="RHEA:11484"/>
        <dbReference type="Rhea" id="RHEA-COMP:10350"/>
        <dbReference type="Rhea" id="RHEA-COMP:14399"/>
        <dbReference type="ChEBI" id="CHEBI:15378"/>
        <dbReference type="ChEBI" id="CHEBI:24646"/>
        <dbReference type="ChEBI" id="CHEBI:29033"/>
        <dbReference type="ChEBI" id="CHEBI:29034"/>
        <dbReference type="ChEBI" id="CHEBI:132124"/>
        <dbReference type="EC" id="7.1.1.8"/>
    </reaction>
</comment>
<evidence type="ECO:0000259" key="22">
    <source>
        <dbReference type="PROSITE" id="PS51296"/>
    </source>
</evidence>
<evidence type="ECO:0000256" key="7">
    <source>
        <dbReference type="ARBA" id="ARBA00022448"/>
    </source>
</evidence>
<evidence type="ECO:0000256" key="10">
    <source>
        <dbReference type="ARBA" id="ARBA00022714"/>
    </source>
</evidence>
<proteinExistence type="inferred from homology"/>
<dbReference type="GO" id="GO:0005886">
    <property type="term" value="C:plasma membrane"/>
    <property type="evidence" value="ECO:0007669"/>
    <property type="project" value="UniProtKB-SubCell"/>
</dbReference>
<evidence type="ECO:0000256" key="8">
    <source>
        <dbReference type="ARBA" id="ARBA00022475"/>
    </source>
</evidence>
<evidence type="ECO:0000256" key="9">
    <source>
        <dbReference type="ARBA" id="ARBA00022692"/>
    </source>
</evidence>
<organism evidence="23 24">
    <name type="scientific">Pacificispira spongiicola</name>
    <dbReference type="NCBI Taxonomy" id="2729598"/>
    <lineage>
        <taxon>Bacteria</taxon>
        <taxon>Pseudomonadati</taxon>
        <taxon>Pseudomonadota</taxon>
        <taxon>Alphaproteobacteria</taxon>
        <taxon>Rhodospirillales</taxon>
        <taxon>Rhodospirillaceae</taxon>
        <taxon>Pacificispira</taxon>
    </lineage>
</organism>
<keyword evidence="16" id="KW-0411">Iron-sulfur</keyword>
<reference evidence="23 24" key="1">
    <citation type="submission" date="2020-04" db="EMBL/GenBank/DDBJ databases">
        <title>Rhodospirillaceae bacterium KN72 isolated from deep sea.</title>
        <authorList>
            <person name="Zhang D.-C."/>
        </authorList>
    </citation>
    <scope>NUCLEOTIDE SEQUENCE [LARGE SCALE GENOMIC DNA]</scope>
    <source>
        <strain evidence="23 24">KN72</strain>
    </source>
</reference>
<keyword evidence="17 20" id="KW-0472">Membrane</keyword>
<dbReference type="InterPro" id="IPR017941">
    <property type="entry name" value="Rieske_2Fe-2S"/>
</dbReference>
<evidence type="ECO:0000313" key="23">
    <source>
        <dbReference type="EMBL" id="NMM44811.1"/>
    </source>
</evidence>
<evidence type="ECO:0000256" key="14">
    <source>
        <dbReference type="ARBA" id="ARBA00022989"/>
    </source>
</evidence>
<dbReference type="InterPro" id="IPR005805">
    <property type="entry name" value="Rieske_Fe-S_prot_C"/>
</dbReference>
<comment type="subunit">
    <text evidence="4 21">The main subunits of complex b-c1 are: cytochrome b, cytochrome c1 and the Rieske protein.</text>
</comment>
<dbReference type="Proteomes" id="UP000539372">
    <property type="component" value="Unassembled WGS sequence"/>
</dbReference>
<evidence type="ECO:0000256" key="11">
    <source>
        <dbReference type="ARBA" id="ARBA00022723"/>
    </source>
</evidence>
<dbReference type="GO" id="GO:0046872">
    <property type="term" value="F:metal ion binding"/>
    <property type="evidence" value="ECO:0007669"/>
    <property type="project" value="UniProtKB-KW"/>
</dbReference>
<protein>
    <recommendedName>
        <fullName evidence="6 20">Ubiquinol-cytochrome c reductase iron-sulfur subunit</fullName>
        <ecNumber evidence="5 20">7.1.1.8</ecNumber>
    </recommendedName>
</protein>
<dbReference type="RefSeq" id="WP_169625203.1">
    <property type="nucleotide sequence ID" value="NZ_JABBNT010000003.1"/>
</dbReference>
<evidence type="ECO:0000256" key="5">
    <source>
        <dbReference type="ARBA" id="ARBA00012951"/>
    </source>
</evidence>
<evidence type="ECO:0000256" key="4">
    <source>
        <dbReference type="ARBA" id="ARBA00011649"/>
    </source>
</evidence>
<dbReference type="GO" id="GO:0051537">
    <property type="term" value="F:2 iron, 2 sulfur cluster binding"/>
    <property type="evidence" value="ECO:0007669"/>
    <property type="project" value="UniProtKB-KW"/>
</dbReference>
<keyword evidence="18" id="KW-1015">Disulfide bond</keyword>
<evidence type="ECO:0000256" key="20">
    <source>
        <dbReference type="RuleBase" id="RU004494"/>
    </source>
</evidence>
<evidence type="ECO:0000256" key="12">
    <source>
        <dbReference type="ARBA" id="ARBA00022967"/>
    </source>
</evidence>
<dbReference type="EMBL" id="JABBNT010000003">
    <property type="protein sequence ID" value="NMM44811.1"/>
    <property type="molecule type" value="Genomic_DNA"/>
</dbReference>
<feature type="transmembrane region" description="Helical" evidence="20">
    <location>
        <begin position="21"/>
        <end position="42"/>
    </location>
</feature>
<dbReference type="Gene3D" id="1.20.5.510">
    <property type="entry name" value="Single helix bin"/>
    <property type="match status" value="1"/>
</dbReference>
<dbReference type="InterPro" id="IPR006311">
    <property type="entry name" value="TAT_signal"/>
</dbReference>
<comment type="miscellaneous">
    <text evidence="20">The Rieske protein is a high potential 2Fe-2S protein.</text>
</comment>
<dbReference type="GO" id="GO:0008121">
    <property type="term" value="F:quinol-cytochrome-c reductase activity"/>
    <property type="evidence" value="ECO:0007669"/>
    <property type="project" value="UniProtKB-EC"/>
</dbReference>
<dbReference type="FunFam" id="2.102.10.10:FF:000001">
    <property type="entry name" value="Cytochrome b-c1 complex subunit Rieske, mitochondrial"/>
    <property type="match status" value="1"/>
</dbReference>
<dbReference type="AlphaFoldDB" id="A0A7Y0HEF6"/>
<evidence type="ECO:0000256" key="16">
    <source>
        <dbReference type="ARBA" id="ARBA00023014"/>
    </source>
</evidence>
<accession>A0A7Y0HEF6</accession>
<feature type="domain" description="Rieske" evidence="22">
    <location>
        <begin position="82"/>
        <end position="182"/>
    </location>
</feature>
<evidence type="ECO:0000256" key="18">
    <source>
        <dbReference type="ARBA" id="ARBA00023157"/>
    </source>
</evidence>
<dbReference type="InterPro" id="IPR014349">
    <property type="entry name" value="Rieske_Fe-S_prot"/>
</dbReference>
<evidence type="ECO:0000256" key="15">
    <source>
        <dbReference type="ARBA" id="ARBA00023004"/>
    </source>
</evidence>
<evidence type="ECO:0000256" key="21">
    <source>
        <dbReference type="RuleBase" id="RU004497"/>
    </source>
</evidence>
<gene>
    <name evidence="23" type="primary">petA</name>
    <name evidence="23" type="ORF">HH303_10010</name>
</gene>
<keyword evidence="13 20" id="KW-0249">Electron transport</keyword>
<sequence length="184" mass="19878">MAEATQSGGPDEEEGVGRRDFLNYLAVGVGAVGAASFVWPVIDSMNPSKDVLALASIEVDLSQIDVGSAVKVFWRGKPVFIRHRTAKEIEEAEDVDVATLIDPQSDADRVQKPEWLIVVGVCTHLGCIPVGTAEGETRGEFDGWFCPCHGSHYDSSGRIRKGPAPQNLHVPAYEFLTDTTVRIG</sequence>
<dbReference type="Pfam" id="PF10399">
    <property type="entry name" value="UCR_Fe-S_N"/>
    <property type="match status" value="1"/>
</dbReference>
<dbReference type="NCBIfam" id="TIGR01409">
    <property type="entry name" value="TAT_signal_seq"/>
    <property type="match status" value="1"/>
</dbReference>
<keyword evidence="7 20" id="KW-0813">Transport</keyword>
<evidence type="ECO:0000256" key="1">
    <source>
        <dbReference type="ARBA" id="ARBA00002444"/>
    </source>
</evidence>
<keyword evidence="9 20" id="KW-0812">Transmembrane</keyword>
<dbReference type="PANTHER" id="PTHR10134">
    <property type="entry name" value="CYTOCHROME B-C1 COMPLEX SUBUNIT RIESKE, MITOCHONDRIAL"/>
    <property type="match status" value="1"/>
</dbReference>
<comment type="similarity">
    <text evidence="3">Belongs to the Rieske iron-sulfur protein family.</text>
</comment>
<dbReference type="InterPro" id="IPR019470">
    <property type="entry name" value="Ubiq_cytC_Rdtase_Fe-S_su_TAT"/>
</dbReference>
<evidence type="ECO:0000256" key="6">
    <source>
        <dbReference type="ARBA" id="ARBA00019816"/>
    </source>
</evidence>
<evidence type="ECO:0000313" key="24">
    <source>
        <dbReference type="Proteomes" id="UP000539372"/>
    </source>
</evidence>
<keyword evidence="12" id="KW-1278">Translocase</keyword>
<dbReference type="SUPFAM" id="SSF50022">
    <property type="entry name" value="ISP domain"/>
    <property type="match status" value="1"/>
</dbReference>
<keyword evidence="14 20" id="KW-1133">Transmembrane helix</keyword>
<evidence type="ECO:0000256" key="17">
    <source>
        <dbReference type="ARBA" id="ARBA00023136"/>
    </source>
</evidence>
<dbReference type="InterPro" id="IPR036922">
    <property type="entry name" value="Rieske_2Fe-2S_sf"/>
</dbReference>
<evidence type="ECO:0000256" key="2">
    <source>
        <dbReference type="ARBA" id="ARBA00004162"/>
    </source>
</evidence>
<comment type="caution">
    <text evidence="23">The sequence shown here is derived from an EMBL/GenBank/DDBJ whole genome shotgun (WGS) entry which is preliminary data.</text>
</comment>
<name>A0A7Y0HEF6_9PROT</name>